<gene>
    <name evidence="1" type="ORF">HII31_08900</name>
</gene>
<protein>
    <submittedName>
        <fullName evidence="1">C-factor</fullName>
    </submittedName>
</protein>
<evidence type="ECO:0000313" key="2">
    <source>
        <dbReference type="Proteomes" id="UP000660729"/>
    </source>
</evidence>
<dbReference type="PANTHER" id="PTHR45458">
    <property type="entry name" value="SHORT-CHAIN DEHYDROGENASE/REDUCTASE SDR"/>
    <property type="match status" value="1"/>
</dbReference>
<dbReference type="Proteomes" id="UP000660729">
    <property type="component" value="Unassembled WGS sequence"/>
</dbReference>
<accession>A0A8H6VEV3</accession>
<dbReference type="InterPro" id="IPR036291">
    <property type="entry name" value="NAD(P)-bd_dom_sf"/>
</dbReference>
<reference evidence="1" key="1">
    <citation type="submission" date="2020-04" db="EMBL/GenBank/DDBJ databases">
        <title>Draft genome resource of the tomato pathogen Pseudocercospora fuligena.</title>
        <authorList>
            <person name="Zaccaron A."/>
        </authorList>
    </citation>
    <scope>NUCLEOTIDE SEQUENCE</scope>
    <source>
        <strain evidence="1">PF001</strain>
    </source>
</reference>
<proteinExistence type="predicted"/>
<dbReference type="GO" id="GO:0016616">
    <property type="term" value="F:oxidoreductase activity, acting on the CH-OH group of donors, NAD or NADP as acceptor"/>
    <property type="evidence" value="ECO:0007669"/>
    <property type="project" value="TreeGrafter"/>
</dbReference>
<dbReference type="AlphaFoldDB" id="A0A8H6VEV3"/>
<dbReference type="InterPro" id="IPR002347">
    <property type="entry name" value="SDR_fam"/>
</dbReference>
<dbReference type="CDD" id="cd05325">
    <property type="entry name" value="carb_red_sniffer_like_SDR_c"/>
    <property type="match status" value="1"/>
</dbReference>
<dbReference type="PRINTS" id="PR00081">
    <property type="entry name" value="GDHRDH"/>
</dbReference>
<organism evidence="1 2">
    <name type="scientific">Pseudocercospora fuligena</name>
    <dbReference type="NCBI Taxonomy" id="685502"/>
    <lineage>
        <taxon>Eukaryota</taxon>
        <taxon>Fungi</taxon>
        <taxon>Dikarya</taxon>
        <taxon>Ascomycota</taxon>
        <taxon>Pezizomycotina</taxon>
        <taxon>Dothideomycetes</taxon>
        <taxon>Dothideomycetidae</taxon>
        <taxon>Mycosphaerellales</taxon>
        <taxon>Mycosphaerellaceae</taxon>
        <taxon>Pseudocercospora</taxon>
    </lineage>
</organism>
<dbReference type="PANTHER" id="PTHR45458:SF1">
    <property type="entry name" value="SHORT CHAIN DEHYDROGENASE"/>
    <property type="match status" value="1"/>
</dbReference>
<dbReference type="SUPFAM" id="SSF51735">
    <property type="entry name" value="NAD(P)-binding Rossmann-fold domains"/>
    <property type="match status" value="1"/>
</dbReference>
<name>A0A8H6VEV3_9PEZI</name>
<sequence length="233" mass="25529">MPTAVMTGCNSGIAHEMAKIALKDGWKVYALDIVLGDKLKSIEGPNCKIARLDVTSPESIYEFKKSIGDEPIDALLNIAGIMAVPKTEDSLETCNLQTIEKQFKINTYGPFLLTQALLPNILAAPEPRRLSVVSSRVGSIADNTSGGYYAYRASKTAANSFFKSLSVDLKDKGVVVTMLHPGFTKTNLSPEIWKIPGVVEPEVAAGGLWKIVLEKSIEETGKFWHRDNFELPW</sequence>
<dbReference type="EMBL" id="JABCIY010000178">
    <property type="protein sequence ID" value="KAF7189793.1"/>
    <property type="molecule type" value="Genomic_DNA"/>
</dbReference>
<dbReference type="OrthoDB" id="5296at2759"/>
<dbReference type="InterPro" id="IPR052184">
    <property type="entry name" value="SDR_enzymes"/>
</dbReference>
<dbReference type="Pfam" id="PF00106">
    <property type="entry name" value="adh_short"/>
    <property type="match status" value="1"/>
</dbReference>
<comment type="caution">
    <text evidence="1">The sequence shown here is derived from an EMBL/GenBank/DDBJ whole genome shotgun (WGS) entry which is preliminary data.</text>
</comment>
<keyword evidence="2" id="KW-1185">Reference proteome</keyword>
<evidence type="ECO:0000313" key="1">
    <source>
        <dbReference type="EMBL" id="KAF7189793.1"/>
    </source>
</evidence>
<dbReference type="Gene3D" id="3.40.50.720">
    <property type="entry name" value="NAD(P)-binding Rossmann-like Domain"/>
    <property type="match status" value="1"/>
</dbReference>